<evidence type="ECO:0000313" key="2">
    <source>
        <dbReference type="EMBL" id="ATZ48784.1"/>
    </source>
</evidence>
<feature type="compositionally biased region" description="Low complexity" evidence="1">
    <location>
        <begin position="130"/>
        <end position="141"/>
    </location>
</feature>
<keyword evidence="3" id="KW-1185">Reference proteome</keyword>
<reference evidence="2 3" key="3">
    <citation type="journal article" date="2017" name="Mol. Plant Pathol.">
        <title>A gapless genome sequence of the fungus Botrytis cinerea.</title>
        <authorList>
            <person name="Van Kan J.A."/>
            <person name="Stassen J.H."/>
            <person name="Mosbach A."/>
            <person name="Van Der Lee T.A."/>
            <person name="Faino L."/>
            <person name="Farmer A.D."/>
            <person name="Papasotiriou D.G."/>
            <person name="Zhou S."/>
            <person name="Seidl M.F."/>
            <person name="Cottam E."/>
            <person name="Edel D."/>
            <person name="Hahn M."/>
            <person name="Schwartz D.C."/>
            <person name="Dietrich R.A."/>
            <person name="Widdison S."/>
            <person name="Scalliet G."/>
        </authorList>
    </citation>
    <scope>NUCLEOTIDE SEQUENCE [LARGE SCALE GENOMIC DNA]</scope>
    <source>
        <strain evidence="2 3">B05.10</strain>
    </source>
</reference>
<feature type="compositionally biased region" description="Polar residues" evidence="1">
    <location>
        <begin position="115"/>
        <end position="129"/>
    </location>
</feature>
<feature type="region of interest" description="Disordered" evidence="1">
    <location>
        <begin position="110"/>
        <end position="152"/>
    </location>
</feature>
<dbReference type="AlphaFoldDB" id="A0A384JEQ1"/>
<dbReference type="KEGG" id="bfu:BCIN_04g00160"/>
<dbReference type="GeneID" id="5428628"/>
<accession>A0A384JEQ1</accession>
<reference evidence="2 3" key="2">
    <citation type="journal article" date="2012" name="Eukaryot. Cell">
        <title>Genome update of Botrytis cinerea strains B05.10 and T4.</title>
        <authorList>
            <person name="Staats M."/>
            <person name="van Kan J.A."/>
        </authorList>
    </citation>
    <scope>NUCLEOTIDE SEQUENCE [LARGE SCALE GENOMIC DNA]</scope>
    <source>
        <strain evidence="2 3">B05.10</strain>
    </source>
</reference>
<evidence type="ECO:0000256" key="1">
    <source>
        <dbReference type="SAM" id="MobiDB-lite"/>
    </source>
</evidence>
<organism evidence="2 3">
    <name type="scientific">Botryotinia fuckeliana (strain B05.10)</name>
    <name type="common">Noble rot fungus</name>
    <name type="synonym">Botrytis cinerea</name>
    <dbReference type="NCBI Taxonomy" id="332648"/>
    <lineage>
        <taxon>Eukaryota</taxon>
        <taxon>Fungi</taxon>
        <taxon>Dikarya</taxon>
        <taxon>Ascomycota</taxon>
        <taxon>Pezizomycotina</taxon>
        <taxon>Leotiomycetes</taxon>
        <taxon>Helotiales</taxon>
        <taxon>Sclerotiniaceae</taxon>
        <taxon>Botrytis</taxon>
    </lineage>
</organism>
<dbReference type="EMBL" id="CP009808">
    <property type="protein sequence ID" value="ATZ48784.1"/>
    <property type="molecule type" value="Genomic_DNA"/>
</dbReference>
<reference evidence="2 3" key="1">
    <citation type="journal article" date="2011" name="PLoS Genet.">
        <title>Genomic analysis of the necrotrophic fungal pathogens Sclerotinia sclerotiorum and Botrytis cinerea.</title>
        <authorList>
            <person name="Amselem J."/>
            <person name="Cuomo C.A."/>
            <person name="van Kan J.A."/>
            <person name="Viaud M."/>
            <person name="Benito E.P."/>
            <person name="Couloux A."/>
            <person name="Coutinho P.M."/>
            <person name="de Vries R.P."/>
            <person name="Dyer P.S."/>
            <person name="Fillinger S."/>
            <person name="Fournier E."/>
            <person name="Gout L."/>
            <person name="Hahn M."/>
            <person name="Kohn L."/>
            <person name="Lapalu N."/>
            <person name="Plummer K.M."/>
            <person name="Pradier J.M."/>
            <person name="Quevillon E."/>
            <person name="Sharon A."/>
            <person name="Simon A."/>
            <person name="ten Have A."/>
            <person name="Tudzynski B."/>
            <person name="Tudzynski P."/>
            <person name="Wincker P."/>
            <person name="Andrew M."/>
            <person name="Anthouard V."/>
            <person name="Beever R.E."/>
            <person name="Beffa R."/>
            <person name="Benoit I."/>
            <person name="Bouzid O."/>
            <person name="Brault B."/>
            <person name="Chen Z."/>
            <person name="Choquer M."/>
            <person name="Collemare J."/>
            <person name="Cotton P."/>
            <person name="Danchin E.G."/>
            <person name="Da Silva C."/>
            <person name="Gautier A."/>
            <person name="Giraud C."/>
            <person name="Giraud T."/>
            <person name="Gonzalez C."/>
            <person name="Grossetete S."/>
            <person name="Guldener U."/>
            <person name="Henrissat B."/>
            <person name="Howlett B.J."/>
            <person name="Kodira C."/>
            <person name="Kretschmer M."/>
            <person name="Lappartient A."/>
            <person name="Leroch M."/>
            <person name="Levis C."/>
            <person name="Mauceli E."/>
            <person name="Neuveglise C."/>
            <person name="Oeser B."/>
            <person name="Pearson M."/>
            <person name="Poulain J."/>
            <person name="Poussereau N."/>
            <person name="Quesneville H."/>
            <person name="Rascle C."/>
            <person name="Schumacher J."/>
            <person name="Segurens B."/>
            <person name="Sexton A."/>
            <person name="Silva E."/>
            <person name="Sirven C."/>
            <person name="Soanes D.M."/>
            <person name="Talbot N.J."/>
            <person name="Templeton M."/>
            <person name="Yandava C."/>
            <person name="Yarden O."/>
            <person name="Zeng Q."/>
            <person name="Rollins J.A."/>
            <person name="Lebrun M.H."/>
            <person name="Dickman M."/>
        </authorList>
    </citation>
    <scope>NUCLEOTIDE SEQUENCE [LARGE SCALE GENOMIC DNA]</scope>
    <source>
        <strain evidence="2 3">B05.10</strain>
    </source>
</reference>
<dbReference type="RefSeq" id="XP_001548152.2">
    <property type="nucleotide sequence ID" value="XM_001548102.2"/>
</dbReference>
<feature type="region of interest" description="Disordered" evidence="1">
    <location>
        <begin position="236"/>
        <end position="264"/>
    </location>
</feature>
<evidence type="ECO:0000313" key="3">
    <source>
        <dbReference type="Proteomes" id="UP000001798"/>
    </source>
</evidence>
<dbReference type="OrthoDB" id="5426707at2759"/>
<gene>
    <name evidence="2" type="ORF">BCIN_04g00160</name>
</gene>
<name>A0A384JEQ1_BOTFB</name>
<feature type="compositionally biased region" description="Basic residues" evidence="1">
    <location>
        <begin position="189"/>
        <end position="205"/>
    </location>
</feature>
<proteinExistence type="predicted"/>
<dbReference type="Proteomes" id="UP000001798">
    <property type="component" value="Chromosome 4"/>
</dbReference>
<dbReference type="VEuPathDB" id="FungiDB:Bcin04g00160"/>
<sequence>MITSLHITHSPLLPKLHRDHYSSQFEVPQPTISLNSATPAFVNLPIKTSEMSPQVPIPIPLASSSQTQIVPRIKDDDQLPDKAALRTLSSFIKTYRNSLDQSTTSIPISEEHTHTQQPSPLSQIHTLPQTPTTTTTTTTTTTPPPPPPNLDPHLKMAHTTTTVTTKPSLLARLRGGKTHRRTYESNTHSTHHRKQRSTWGGRRRAGATAQPVHHHHRKPSVGDKISGALLKLRGSLTRRPGLKAAGTRRMRGTDGKGSHHTVAY</sequence>
<feature type="region of interest" description="Disordered" evidence="1">
    <location>
        <begin position="173"/>
        <end position="222"/>
    </location>
</feature>
<protein>
    <submittedName>
        <fullName evidence="2">Uncharacterized protein</fullName>
    </submittedName>
</protein>